<keyword evidence="1" id="KW-0472">Membrane</keyword>
<accession>D1G1Z7</accession>
<organism evidence="2">
    <name type="scientific">Hepacivirus hominis</name>
    <dbReference type="NCBI Taxonomy" id="3052230"/>
    <lineage>
        <taxon>Viruses</taxon>
        <taxon>Riboviria</taxon>
        <taxon>Orthornavirae</taxon>
        <taxon>Kitrinoviricota</taxon>
        <taxon>Flasuviricetes</taxon>
        <taxon>Amarillovirales</taxon>
        <taxon>Flaviviridae</taxon>
        <taxon>Hepacivirus</taxon>
    </lineage>
</organism>
<keyword evidence="1" id="KW-1133">Transmembrane helix</keyword>
<protein>
    <submittedName>
        <fullName evidence="2">Polyprotein</fullName>
    </submittedName>
</protein>
<reference evidence="2" key="2">
    <citation type="journal article" date="2009" name="J. Med. Virol.">
        <title>Molecular epidemiology of HCV genotypes among injection drug users in Taiwan: Full-length sequences of two new subtype 6w strains and a recombinant form_2b6w.</title>
        <authorList>
            <person name="Lee Y.M."/>
            <person name="Lin H.J."/>
            <person name="Chen Y.J."/>
            <person name="Lee C.M."/>
            <person name="Wang S.F."/>
            <person name="Chang K.Y."/>
            <person name="Chen T.L."/>
            <person name="Liu H.F."/>
            <person name="Chen Y.M."/>
        </authorList>
    </citation>
    <scope>NUCLEOTIDE SEQUENCE</scope>
    <source>
        <strain evidence="2">D71</strain>
    </source>
</reference>
<proteinExistence type="predicted"/>
<feature type="transmembrane region" description="Helical" evidence="1">
    <location>
        <begin position="70"/>
        <end position="88"/>
    </location>
</feature>
<reference evidence="2" key="1">
    <citation type="submission" date="2008-12" db="EMBL/GenBank/DDBJ databases">
        <authorList>
            <person name="Chen Y.-M."/>
            <person name="Chen T.-L."/>
            <person name="Lee C.-M."/>
            <person name="Lee Y.-M."/>
            <person name="Chen C.-Y."/>
            <person name="Lin H.-J."/>
        </authorList>
    </citation>
    <scope>NUCLEOTIDE SEQUENCE</scope>
    <source>
        <strain evidence="2">D71</strain>
    </source>
</reference>
<evidence type="ECO:0000313" key="2">
    <source>
        <dbReference type="EMBL" id="ACT37020.1"/>
    </source>
</evidence>
<evidence type="ECO:0000256" key="1">
    <source>
        <dbReference type="SAM" id="Phobius"/>
    </source>
</evidence>
<feature type="non-terminal residue" evidence="2">
    <location>
        <position position="1"/>
    </location>
</feature>
<keyword evidence="1" id="KW-0812">Transmembrane</keyword>
<dbReference type="EMBL" id="FJ515036">
    <property type="protein sequence ID" value="ACT37020.1"/>
    <property type="molecule type" value="Genomic_RNA"/>
</dbReference>
<feature type="non-terminal residue" evidence="2">
    <location>
        <position position="94"/>
    </location>
</feature>
<name>D1G1Z7_9HEPC</name>
<sequence>PPFCYFPGRVPGKKGVFLLGRRAFSLWGRLPQNISGSELFQVDSTPIPKARGGKGKSINNLDTLGPFNELRVVGGGVVFFSFFFFILGDGLPTK</sequence>